<name>A0A016WT13_9BILA</name>
<sequence>MSATYMLLRGDISYETRPPLSPSACPPIMHENQRKRGVVLYAFVYPPLDVGTNGDTPQVGKSSGRNYPTRFFYRRTERQNMRSTQ</sequence>
<accession>A0A016WT13</accession>
<evidence type="ECO:0000313" key="1">
    <source>
        <dbReference type="EMBL" id="EYC42148.1"/>
    </source>
</evidence>
<reference evidence="2" key="1">
    <citation type="journal article" date="2015" name="Nat. Genet.">
        <title>The genome and transcriptome of the zoonotic hookworm Ancylostoma ceylanicum identify infection-specific gene families.</title>
        <authorList>
            <person name="Schwarz E.M."/>
            <person name="Hu Y."/>
            <person name="Antoshechkin I."/>
            <person name="Miller M.M."/>
            <person name="Sternberg P.W."/>
            <person name="Aroian R.V."/>
        </authorList>
    </citation>
    <scope>NUCLEOTIDE SEQUENCE</scope>
    <source>
        <strain evidence="2">HY135</strain>
    </source>
</reference>
<evidence type="ECO:0000313" key="2">
    <source>
        <dbReference type="Proteomes" id="UP000024635"/>
    </source>
</evidence>
<dbReference type="Proteomes" id="UP000024635">
    <property type="component" value="Unassembled WGS sequence"/>
</dbReference>
<dbReference type="AlphaFoldDB" id="A0A016WT13"/>
<dbReference type="EMBL" id="JARK01000141">
    <property type="protein sequence ID" value="EYC42148.1"/>
    <property type="molecule type" value="Genomic_DNA"/>
</dbReference>
<proteinExistence type="predicted"/>
<gene>
    <name evidence="1" type="primary">Acey_s0541.g3189</name>
    <name evidence="1" type="ORF">Y032_0541g3189</name>
</gene>
<keyword evidence="2" id="KW-1185">Reference proteome</keyword>
<comment type="caution">
    <text evidence="1">The sequence shown here is derived from an EMBL/GenBank/DDBJ whole genome shotgun (WGS) entry which is preliminary data.</text>
</comment>
<organism evidence="1 2">
    <name type="scientific">Ancylostoma ceylanicum</name>
    <dbReference type="NCBI Taxonomy" id="53326"/>
    <lineage>
        <taxon>Eukaryota</taxon>
        <taxon>Metazoa</taxon>
        <taxon>Ecdysozoa</taxon>
        <taxon>Nematoda</taxon>
        <taxon>Chromadorea</taxon>
        <taxon>Rhabditida</taxon>
        <taxon>Rhabditina</taxon>
        <taxon>Rhabditomorpha</taxon>
        <taxon>Strongyloidea</taxon>
        <taxon>Ancylostomatidae</taxon>
        <taxon>Ancylostomatinae</taxon>
        <taxon>Ancylostoma</taxon>
    </lineage>
</organism>
<protein>
    <submittedName>
        <fullName evidence="1">Uncharacterized protein</fullName>
    </submittedName>
</protein>